<evidence type="ECO:0000313" key="2">
    <source>
        <dbReference type="EMBL" id="GGX89854.1"/>
    </source>
</evidence>
<dbReference type="PANTHER" id="PTHR33164:SF102">
    <property type="entry name" value="TRANSCRIPTIONAL REGULATORY PROTEIN"/>
    <property type="match status" value="1"/>
</dbReference>
<dbReference type="SMART" id="SM00347">
    <property type="entry name" value="HTH_MARR"/>
    <property type="match status" value="1"/>
</dbReference>
<dbReference type="Pfam" id="PF12802">
    <property type="entry name" value="MarR_2"/>
    <property type="match status" value="1"/>
</dbReference>
<dbReference type="AlphaFoldDB" id="A0A918NRW7"/>
<dbReference type="PROSITE" id="PS50995">
    <property type="entry name" value="HTH_MARR_2"/>
    <property type="match status" value="1"/>
</dbReference>
<sequence length="150" mass="16261">MDRQTALRAFTPALREVTRTLLRTGAQCAGVDPLTATEADMLRLVVREPGLSPGRIAVEMHMKPSNVSAAIRHLTELGLVSRESDPADRRAARLVPTERAVDNTRRIEDAWACMIEDALGDLPADDAEALLRALPALRSLEAAVRARGTA</sequence>
<proteinExistence type="predicted"/>
<reference evidence="2" key="2">
    <citation type="submission" date="2020-09" db="EMBL/GenBank/DDBJ databases">
        <authorList>
            <person name="Sun Q."/>
            <person name="Ohkuma M."/>
        </authorList>
    </citation>
    <scope>NUCLEOTIDE SEQUENCE</scope>
    <source>
        <strain evidence="2">JCM 4790</strain>
    </source>
</reference>
<dbReference type="GO" id="GO:0003700">
    <property type="term" value="F:DNA-binding transcription factor activity"/>
    <property type="evidence" value="ECO:0007669"/>
    <property type="project" value="InterPro"/>
</dbReference>
<reference evidence="2" key="1">
    <citation type="journal article" date="2014" name="Int. J. Syst. Evol. Microbiol.">
        <title>Complete genome sequence of Corynebacterium casei LMG S-19264T (=DSM 44701T), isolated from a smear-ripened cheese.</title>
        <authorList>
            <consortium name="US DOE Joint Genome Institute (JGI-PGF)"/>
            <person name="Walter F."/>
            <person name="Albersmeier A."/>
            <person name="Kalinowski J."/>
            <person name="Ruckert C."/>
        </authorList>
    </citation>
    <scope>NUCLEOTIDE SEQUENCE</scope>
    <source>
        <strain evidence="2">JCM 4790</strain>
    </source>
</reference>
<dbReference type="InterPro" id="IPR036390">
    <property type="entry name" value="WH_DNA-bd_sf"/>
</dbReference>
<comment type="caution">
    <text evidence="2">The sequence shown here is derived from an EMBL/GenBank/DDBJ whole genome shotgun (WGS) entry which is preliminary data.</text>
</comment>
<dbReference type="Proteomes" id="UP000619244">
    <property type="component" value="Unassembled WGS sequence"/>
</dbReference>
<dbReference type="InterPro" id="IPR036388">
    <property type="entry name" value="WH-like_DNA-bd_sf"/>
</dbReference>
<organism evidence="2 3">
    <name type="scientific">Streptomyces minutiscleroticus</name>
    <dbReference type="NCBI Taxonomy" id="68238"/>
    <lineage>
        <taxon>Bacteria</taxon>
        <taxon>Bacillati</taxon>
        <taxon>Actinomycetota</taxon>
        <taxon>Actinomycetes</taxon>
        <taxon>Kitasatosporales</taxon>
        <taxon>Streptomycetaceae</taxon>
        <taxon>Streptomyces</taxon>
    </lineage>
</organism>
<protein>
    <submittedName>
        <fullName evidence="2">MarR family transcriptional regulator</fullName>
    </submittedName>
</protein>
<dbReference type="InterPro" id="IPR000835">
    <property type="entry name" value="HTH_MarR-typ"/>
</dbReference>
<dbReference type="Gene3D" id="1.10.10.10">
    <property type="entry name" value="Winged helix-like DNA-binding domain superfamily/Winged helix DNA-binding domain"/>
    <property type="match status" value="1"/>
</dbReference>
<gene>
    <name evidence="2" type="primary">marR</name>
    <name evidence="2" type="ORF">GCM10010358_49780</name>
</gene>
<dbReference type="EMBL" id="BMVU01000027">
    <property type="protein sequence ID" value="GGX89854.1"/>
    <property type="molecule type" value="Genomic_DNA"/>
</dbReference>
<dbReference type="RefSeq" id="WP_190192525.1">
    <property type="nucleotide sequence ID" value="NZ_BMVU01000027.1"/>
</dbReference>
<name>A0A918NRW7_9ACTN</name>
<keyword evidence="3" id="KW-1185">Reference proteome</keyword>
<dbReference type="SUPFAM" id="SSF46785">
    <property type="entry name" value="Winged helix' DNA-binding domain"/>
    <property type="match status" value="1"/>
</dbReference>
<evidence type="ECO:0000259" key="1">
    <source>
        <dbReference type="PROSITE" id="PS50995"/>
    </source>
</evidence>
<dbReference type="InterPro" id="IPR039422">
    <property type="entry name" value="MarR/SlyA-like"/>
</dbReference>
<dbReference type="GO" id="GO:0006950">
    <property type="term" value="P:response to stress"/>
    <property type="evidence" value="ECO:0007669"/>
    <property type="project" value="TreeGrafter"/>
</dbReference>
<evidence type="ECO:0000313" key="3">
    <source>
        <dbReference type="Proteomes" id="UP000619244"/>
    </source>
</evidence>
<dbReference type="PANTHER" id="PTHR33164">
    <property type="entry name" value="TRANSCRIPTIONAL REGULATOR, MARR FAMILY"/>
    <property type="match status" value="1"/>
</dbReference>
<accession>A0A918NRW7</accession>
<feature type="domain" description="HTH marR-type" evidence="1">
    <location>
        <begin position="7"/>
        <end position="139"/>
    </location>
</feature>